<evidence type="ECO:0000313" key="2">
    <source>
        <dbReference type="EMBL" id="AII28292.1"/>
    </source>
</evidence>
<name>A0A076G7R2_BPMCO</name>
<dbReference type="Proteomes" id="UP000028668">
    <property type="component" value="Segment"/>
</dbReference>
<proteinExistence type="predicted"/>
<organism evidence="2 3">
    <name type="scientific">Mycobacterium phage YungJamal</name>
    <dbReference type="NCBI Taxonomy" id="1505226"/>
    <lineage>
        <taxon>Viruses</taxon>
        <taxon>Duplodnaviria</taxon>
        <taxon>Heunggongvirae</taxon>
        <taxon>Uroviricota</taxon>
        <taxon>Caudoviricetes</taxon>
        <taxon>Corndogvirus</taxon>
        <taxon>Mycobacterium phage Corndog</taxon>
    </lineage>
</organism>
<feature type="region of interest" description="Disordered" evidence="1">
    <location>
        <begin position="1"/>
        <end position="27"/>
    </location>
</feature>
<sequence>MTTPTNRDLRSAGTTIQNLNTAGSDKRTTALQSAITVLRNRPQVKADEIVSMAETFHEFLKRP</sequence>
<evidence type="ECO:0000256" key="1">
    <source>
        <dbReference type="SAM" id="MobiDB-lite"/>
    </source>
</evidence>
<reference evidence="2" key="1">
    <citation type="submission" date="2014-05" db="EMBL/GenBank/DDBJ databases">
        <authorList>
            <person name="Pacey E."/>
            <person name="Bowman C.A."/>
            <person name="Russell D.A."/>
            <person name="Pope W.H."/>
            <person name="Jacobs-Sera D."/>
            <person name="Hendrix R.W."/>
            <person name="Hatfull G.F."/>
        </authorList>
    </citation>
    <scope>NUCLEOTIDE SEQUENCE [LARGE SCALE GENOMIC DNA]</scope>
</reference>
<evidence type="ECO:0000313" key="3">
    <source>
        <dbReference type="Proteomes" id="UP000028668"/>
    </source>
</evidence>
<dbReference type="EMBL" id="KJ829260">
    <property type="protein sequence ID" value="AII28292.1"/>
    <property type="molecule type" value="Genomic_DNA"/>
</dbReference>
<accession>A0A076G7R2</accession>
<gene>
    <name evidence="2" type="primary">53</name>
    <name evidence="2" type="ORF">PBI_YUNGJAMAL_53</name>
</gene>
<protein>
    <submittedName>
        <fullName evidence="2">Uncharacterized protein</fullName>
    </submittedName>
</protein>